<dbReference type="SUPFAM" id="SSF54695">
    <property type="entry name" value="POZ domain"/>
    <property type="match status" value="1"/>
</dbReference>
<dbReference type="PANTHER" id="PTHR45774">
    <property type="entry name" value="BTB/POZ DOMAIN-CONTAINING"/>
    <property type="match status" value="1"/>
</dbReference>
<dbReference type="InterPro" id="IPR011705">
    <property type="entry name" value="BACK"/>
</dbReference>
<sequence>MASNKENSDGTDVSTEEIDDRTNKGKSPTERPWQEDKGVPESLLYAYENSLWTDVTLECTAENGDVQFIKAHKMILASRNTVFEAMLFGPAADKGDIIQISTFSYELMDLLLKYLYSEKTHITESTARPMFEMAYFYQVPALINLCSQYIQSIFRDDSVCGILELALLYDNVGLRNAACDYIDQNAITVIETDGFLQVSEMCLEYILRGDTFHVAEKTILRRAIEWAKKNEIKDGLNKDRNLDKNKKNPSDISVKHFKSTLGNAFQYIRLGAMSVGEFSECVESTLSAEEIKDILKFPKNCSTKEFHPHRLPKKETLEFKNGKTTWSSCQKSSSRNSGLFSSSSESMYEITVRKSLIICKGITFSEISVLVDILGERFGSMQTTKAVDPNLDFTVKMNIKIARTRLNYSFITTIQDLSAYDLEFDSPICLRASEDPYKVVVKMELQPTPLNITFTTNQCGVGSAEIENAKVEWNNQFSILHKILFSNTSNRVSKGKERKKMDDDGK</sequence>
<proteinExistence type="predicted"/>
<keyword evidence="4" id="KW-1185">Reference proteome</keyword>
<evidence type="ECO:0000313" key="3">
    <source>
        <dbReference type="EMBL" id="WAR28975.1"/>
    </source>
</evidence>
<protein>
    <submittedName>
        <fullName evidence="3">BTB6B-like protein</fullName>
    </submittedName>
</protein>
<gene>
    <name evidence="3" type="ORF">MAR_002543</name>
</gene>
<reference evidence="3" key="1">
    <citation type="submission" date="2022-11" db="EMBL/GenBank/DDBJ databases">
        <title>Centuries of genome instability and evolution in soft-shell clam transmissible cancer (bioRxiv).</title>
        <authorList>
            <person name="Hart S.F.M."/>
            <person name="Yonemitsu M.A."/>
            <person name="Giersch R.M."/>
            <person name="Beal B.F."/>
            <person name="Arriagada G."/>
            <person name="Davis B.W."/>
            <person name="Ostrander E.A."/>
            <person name="Goff S.P."/>
            <person name="Metzger M.J."/>
        </authorList>
    </citation>
    <scope>NUCLEOTIDE SEQUENCE</scope>
    <source>
        <strain evidence="3">MELC-2E11</strain>
        <tissue evidence="3">Siphon/mantle</tissue>
    </source>
</reference>
<dbReference type="Pfam" id="PF07707">
    <property type="entry name" value="BACK"/>
    <property type="match status" value="1"/>
</dbReference>
<accession>A0ABY7G3G1</accession>
<feature type="region of interest" description="Disordered" evidence="1">
    <location>
        <begin position="1"/>
        <end position="35"/>
    </location>
</feature>
<feature type="domain" description="BTB" evidence="2">
    <location>
        <begin position="53"/>
        <end position="124"/>
    </location>
</feature>
<dbReference type="Pfam" id="PF00651">
    <property type="entry name" value="BTB"/>
    <property type="match status" value="1"/>
</dbReference>
<evidence type="ECO:0000259" key="2">
    <source>
        <dbReference type="PROSITE" id="PS50097"/>
    </source>
</evidence>
<dbReference type="Proteomes" id="UP001164746">
    <property type="component" value="Chromosome 16"/>
</dbReference>
<evidence type="ECO:0000256" key="1">
    <source>
        <dbReference type="SAM" id="MobiDB-lite"/>
    </source>
</evidence>
<dbReference type="InterPro" id="IPR000210">
    <property type="entry name" value="BTB/POZ_dom"/>
</dbReference>
<dbReference type="SMART" id="SM00225">
    <property type="entry name" value="BTB"/>
    <property type="match status" value="1"/>
</dbReference>
<feature type="compositionally biased region" description="Basic and acidic residues" evidence="1">
    <location>
        <begin position="20"/>
        <end position="35"/>
    </location>
</feature>
<name>A0ABY7G3G1_MYAAR</name>
<dbReference type="Gene3D" id="1.25.40.420">
    <property type="match status" value="1"/>
</dbReference>
<dbReference type="SMART" id="SM00875">
    <property type="entry name" value="BACK"/>
    <property type="match status" value="1"/>
</dbReference>
<organism evidence="3 4">
    <name type="scientific">Mya arenaria</name>
    <name type="common">Soft-shell clam</name>
    <dbReference type="NCBI Taxonomy" id="6604"/>
    <lineage>
        <taxon>Eukaryota</taxon>
        <taxon>Metazoa</taxon>
        <taxon>Spiralia</taxon>
        <taxon>Lophotrochozoa</taxon>
        <taxon>Mollusca</taxon>
        <taxon>Bivalvia</taxon>
        <taxon>Autobranchia</taxon>
        <taxon>Heteroconchia</taxon>
        <taxon>Euheterodonta</taxon>
        <taxon>Imparidentia</taxon>
        <taxon>Neoheterodontei</taxon>
        <taxon>Myida</taxon>
        <taxon>Myoidea</taxon>
        <taxon>Myidae</taxon>
        <taxon>Mya</taxon>
    </lineage>
</organism>
<dbReference type="PROSITE" id="PS50097">
    <property type="entry name" value="BTB"/>
    <property type="match status" value="1"/>
</dbReference>
<dbReference type="InterPro" id="IPR011333">
    <property type="entry name" value="SKP1/BTB/POZ_sf"/>
</dbReference>
<dbReference type="CDD" id="cd18186">
    <property type="entry name" value="BTB_POZ_ZBTB_KLHL-like"/>
    <property type="match status" value="1"/>
</dbReference>
<dbReference type="EMBL" id="CP111027">
    <property type="protein sequence ID" value="WAR28975.1"/>
    <property type="molecule type" value="Genomic_DNA"/>
</dbReference>
<evidence type="ECO:0000313" key="4">
    <source>
        <dbReference type="Proteomes" id="UP001164746"/>
    </source>
</evidence>
<feature type="compositionally biased region" description="Polar residues" evidence="1">
    <location>
        <begin position="1"/>
        <end position="13"/>
    </location>
</feature>
<dbReference type="PANTHER" id="PTHR45774:SF4">
    <property type="entry name" value="AXUNDEAD, ISOFORM F"/>
    <property type="match status" value="1"/>
</dbReference>
<dbReference type="Gene3D" id="3.30.710.10">
    <property type="entry name" value="Potassium Channel Kv1.1, Chain A"/>
    <property type="match status" value="1"/>
</dbReference>